<dbReference type="GeneID" id="37063996"/>
<sequence length="155" mass="16678">MNKRKRPKLQPQRPSPGQVRHRLTEPLEEQLRPRGREPVSGALDIYREEVRPRGSDHIETRHDAVVDVSAETLNSREWETGGQSRSPVSRVKTRAQAAEASKASVMPSGGAGSGMSRRALIRPPSVSVSASASASTSAPREPKSSSRSSSGSSSI</sequence>
<dbReference type="VEuPathDB" id="FungiDB:BO70DRAFT_351905"/>
<accession>A0A317WHP7</accession>
<dbReference type="RefSeq" id="XP_025400099.1">
    <property type="nucleotide sequence ID" value="XM_025541759.1"/>
</dbReference>
<feature type="compositionally biased region" description="Low complexity" evidence="1">
    <location>
        <begin position="125"/>
        <end position="138"/>
    </location>
</feature>
<keyword evidence="3" id="KW-1185">Reference proteome</keyword>
<dbReference type="EMBL" id="MSFL01000009">
    <property type="protein sequence ID" value="PWY84757.1"/>
    <property type="molecule type" value="Genomic_DNA"/>
</dbReference>
<feature type="compositionally biased region" description="Basic and acidic residues" evidence="1">
    <location>
        <begin position="22"/>
        <end position="37"/>
    </location>
</feature>
<evidence type="ECO:0000313" key="3">
    <source>
        <dbReference type="Proteomes" id="UP000247233"/>
    </source>
</evidence>
<organism evidence="2 3">
    <name type="scientific">Aspergillus heteromorphus CBS 117.55</name>
    <dbReference type="NCBI Taxonomy" id="1448321"/>
    <lineage>
        <taxon>Eukaryota</taxon>
        <taxon>Fungi</taxon>
        <taxon>Dikarya</taxon>
        <taxon>Ascomycota</taxon>
        <taxon>Pezizomycotina</taxon>
        <taxon>Eurotiomycetes</taxon>
        <taxon>Eurotiomycetidae</taxon>
        <taxon>Eurotiales</taxon>
        <taxon>Aspergillaceae</taxon>
        <taxon>Aspergillus</taxon>
        <taxon>Aspergillus subgen. Circumdati</taxon>
    </lineage>
</organism>
<feature type="region of interest" description="Disordered" evidence="1">
    <location>
        <begin position="71"/>
        <end position="155"/>
    </location>
</feature>
<dbReference type="Proteomes" id="UP000247233">
    <property type="component" value="Unassembled WGS sequence"/>
</dbReference>
<feature type="region of interest" description="Disordered" evidence="1">
    <location>
        <begin position="1"/>
        <end position="43"/>
    </location>
</feature>
<proteinExistence type="predicted"/>
<evidence type="ECO:0000256" key="1">
    <source>
        <dbReference type="SAM" id="MobiDB-lite"/>
    </source>
</evidence>
<feature type="compositionally biased region" description="Low complexity" evidence="1">
    <location>
        <begin position="145"/>
        <end position="155"/>
    </location>
</feature>
<name>A0A317WHP7_9EURO</name>
<evidence type="ECO:0000313" key="2">
    <source>
        <dbReference type="EMBL" id="PWY84757.1"/>
    </source>
</evidence>
<dbReference type="AlphaFoldDB" id="A0A317WHP7"/>
<reference evidence="2 3" key="1">
    <citation type="submission" date="2016-12" db="EMBL/GenBank/DDBJ databases">
        <title>The genomes of Aspergillus section Nigri reveals drivers in fungal speciation.</title>
        <authorList>
            <consortium name="DOE Joint Genome Institute"/>
            <person name="Vesth T.C."/>
            <person name="Nybo J."/>
            <person name="Theobald S."/>
            <person name="Brandl J."/>
            <person name="Frisvad J.C."/>
            <person name="Nielsen K.F."/>
            <person name="Lyhne E.K."/>
            <person name="Kogle M.E."/>
            <person name="Kuo A."/>
            <person name="Riley R."/>
            <person name="Clum A."/>
            <person name="Nolan M."/>
            <person name="Lipzen A."/>
            <person name="Salamov A."/>
            <person name="Henrissat B."/>
            <person name="Wiebenga A."/>
            <person name="De Vries R.P."/>
            <person name="Grigoriev I.V."/>
            <person name="Mortensen U.H."/>
            <person name="Andersen M.R."/>
            <person name="Baker S.E."/>
        </authorList>
    </citation>
    <scope>NUCLEOTIDE SEQUENCE [LARGE SCALE GENOMIC DNA]</scope>
    <source>
        <strain evidence="2 3">CBS 117.55</strain>
    </source>
</reference>
<comment type="caution">
    <text evidence="2">The sequence shown here is derived from an EMBL/GenBank/DDBJ whole genome shotgun (WGS) entry which is preliminary data.</text>
</comment>
<protein>
    <submittedName>
        <fullName evidence="2">Uncharacterized protein</fullName>
    </submittedName>
</protein>
<gene>
    <name evidence="2" type="ORF">BO70DRAFT_351905</name>
</gene>